<protein>
    <recommendedName>
        <fullName evidence="3">N-acetyl-D-glucosamine kinase</fullName>
        <ecNumber evidence="2">2.7.1.59</ecNumber>
    </recommendedName>
    <alternativeName>
        <fullName evidence="4">GlcNAc kinase</fullName>
    </alternativeName>
</protein>
<accession>A0A915CBJ2</accession>
<dbReference type="WBParaSite" id="PgR115X_g019_t02">
    <property type="protein sequence ID" value="PgR115X_g019_t02"/>
    <property type="gene ID" value="PgR115X_g019"/>
</dbReference>
<dbReference type="InterPro" id="IPR043129">
    <property type="entry name" value="ATPase_NBD"/>
</dbReference>
<dbReference type="AlphaFoldDB" id="A0A915CBJ2"/>
<dbReference type="Gene3D" id="3.40.50.150">
    <property type="entry name" value="Vaccinia Virus protein VP39"/>
    <property type="match status" value="1"/>
</dbReference>
<dbReference type="InterPro" id="IPR002731">
    <property type="entry name" value="ATPase_BadF"/>
</dbReference>
<dbReference type="PANTHER" id="PTHR12862:SF0">
    <property type="entry name" value="N-ACETYL-D-GLUCOSAMINE KINASE"/>
    <property type="match status" value="1"/>
</dbReference>
<dbReference type="InterPro" id="IPR019410">
    <property type="entry name" value="Methyltransf_16"/>
</dbReference>
<name>A0A915CBJ2_PARUN</name>
<dbReference type="GO" id="GO:0045127">
    <property type="term" value="F:N-acetylglucosamine kinase activity"/>
    <property type="evidence" value="ECO:0007669"/>
    <property type="project" value="UniProtKB-EC"/>
</dbReference>
<proteinExistence type="inferred from homology"/>
<dbReference type="Pfam" id="PF01869">
    <property type="entry name" value="BcrAD_BadFG"/>
    <property type="match status" value="1"/>
</dbReference>
<dbReference type="Proteomes" id="UP000887569">
    <property type="component" value="Unplaced"/>
</dbReference>
<organism evidence="6 7">
    <name type="scientific">Parascaris univalens</name>
    <name type="common">Nematode worm</name>
    <dbReference type="NCBI Taxonomy" id="6257"/>
    <lineage>
        <taxon>Eukaryota</taxon>
        <taxon>Metazoa</taxon>
        <taxon>Ecdysozoa</taxon>
        <taxon>Nematoda</taxon>
        <taxon>Chromadorea</taxon>
        <taxon>Rhabditida</taxon>
        <taxon>Spirurina</taxon>
        <taxon>Ascaridomorpha</taxon>
        <taxon>Ascaridoidea</taxon>
        <taxon>Ascarididae</taxon>
        <taxon>Parascaris</taxon>
    </lineage>
</organism>
<feature type="domain" description="ATPase BadF/BadG/BcrA/BcrD type" evidence="5">
    <location>
        <begin position="215"/>
        <end position="518"/>
    </location>
</feature>
<dbReference type="SUPFAM" id="SSF53335">
    <property type="entry name" value="S-adenosyl-L-methionine-dependent methyltransferases"/>
    <property type="match status" value="1"/>
</dbReference>
<evidence type="ECO:0000256" key="4">
    <source>
        <dbReference type="ARBA" id="ARBA00031123"/>
    </source>
</evidence>
<dbReference type="PANTHER" id="PTHR12862">
    <property type="entry name" value="BADF TYPE ATPASE DOMAIN-CONTAINING PROTEIN"/>
    <property type="match status" value="1"/>
</dbReference>
<evidence type="ECO:0000313" key="7">
    <source>
        <dbReference type="WBParaSite" id="PgR115X_g019_t02"/>
    </source>
</evidence>
<dbReference type="InterPro" id="IPR029063">
    <property type="entry name" value="SAM-dependent_MTases_sf"/>
</dbReference>
<comment type="similarity">
    <text evidence="1">Belongs to the eukaryotic-type N-acetylglucosamine kinase family.</text>
</comment>
<reference evidence="7" key="1">
    <citation type="submission" date="2022-11" db="UniProtKB">
        <authorList>
            <consortium name="WormBaseParasite"/>
        </authorList>
    </citation>
    <scope>IDENTIFICATION</scope>
</reference>
<keyword evidence="6" id="KW-1185">Reference proteome</keyword>
<evidence type="ECO:0000313" key="6">
    <source>
        <dbReference type="Proteomes" id="UP000887569"/>
    </source>
</evidence>
<evidence type="ECO:0000256" key="3">
    <source>
        <dbReference type="ARBA" id="ARBA00014974"/>
    </source>
</evidence>
<evidence type="ECO:0000259" key="5">
    <source>
        <dbReference type="Pfam" id="PF01869"/>
    </source>
</evidence>
<dbReference type="Gene3D" id="3.30.420.40">
    <property type="match status" value="2"/>
</dbReference>
<sequence>KCIWVQWVQRGFQARRLMDVDYWKHVWPSSEVLGEFINSNASLFRNATVVELGAGATGIPGIVASKCGAELVILTEHPHNQKALDLLKLNCIRNALCDGSFSIEGLNWESIAAVDSLLDQLHHLDFILAADVFYDPKVFESLVAAIGHIIDRFTSAQCFFTYEERDSEWSIEDLLLLNSLQCSPIRKVQSSQKTIHIGVIYSGRAAMKSTSFFAGIEGGATQSHLVIIDDRGKKYGKWSRKGLNYHLEGRENVANEIAEWIRSVKKQLKINGPLGAVGMGLSGAEDESVNEHIVGILRHQHGDVANEFFLTSDSVITIAATFNKGGVVVIAGTGSSCRLLKADGTVCGVGGWGHQIGDGGSGYWIANRAIRYVFDDEDGLSPAPYPITTVKRLLLEHFNIKDKIGILDALYANFKKAHIASFTGKLAKEAADDPLVRVVFHEAGVLLGSHLRAISSHFDQEMLLDVPVVLVGSVFKSWNLVKAGFIEGVHKRNEGNLIKRVTLYLLEETPAVGAALLAARNVSVEVPHKQTSVVFDVFTFG</sequence>
<evidence type="ECO:0000256" key="2">
    <source>
        <dbReference type="ARBA" id="ARBA00012122"/>
    </source>
</evidence>
<evidence type="ECO:0000256" key="1">
    <source>
        <dbReference type="ARBA" id="ARBA00006198"/>
    </source>
</evidence>
<dbReference type="SUPFAM" id="SSF53067">
    <property type="entry name" value="Actin-like ATPase domain"/>
    <property type="match status" value="2"/>
</dbReference>
<dbReference type="Pfam" id="PF10294">
    <property type="entry name" value="Methyltransf_16"/>
    <property type="match status" value="1"/>
</dbReference>
<dbReference type="EC" id="2.7.1.59" evidence="2"/>
<dbReference type="InterPro" id="IPR039758">
    <property type="entry name" value="NAGK-like"/>
</dbReference>